<dbReference type="PANTHER" id="PTHR17453">
    <property type="entry name" value="SIGNAL RECOGNITION PARTICLE 19 KD PROTEIN"/>
    <property type="match status" value="1"/>
</dbReference>
<dbReference type="Pfam" id="PF01922">
    <property type="entry name" value="SRP19"/>
    <property type="match status" value="1"/>
</dbReference>
<name>A0A9W8EFH6_9FUNG</name>
<accession>A0A9W8EFH6</accession>
<organism evidence="7 8">
    <name type="scientific">Dimargaris verticillata</name>
    <dbReference type="NCBI Taxonomy" id="2761393"/>
    <lineage>
        <taxon>Eukaryota</taxon>
        <taxon>Fungi</taxon>
        <taxon>Fungi incertae sedis</taxon>
        <taxon>Zoopagomycota</taxon>
        <taxon>Kickxellomycotina</taxon>
        <taxon>Dimargaritomycetes</taxon>
        <taxon>Dimargaritales</taxon>
        <taxon>Dimargaritaceae</taxon>
        <taxon>Dimargaris</taxon>
    </lineage>
</organism>
<feature type="domain" description="FHA" evidence="6">
    <location>
        <begin position="70"/>
        <end position="132"/>
    </location>
</feature>
<keyword evidence="2" id="KW-0963">Cytoplasm</keyword>
<sequence>MSKGKQPQVTIEDDHDDIDAMDFPLPLVPAGPPQASAQLPKDRVNYVTDDAAFKSWVCLYPAYFDRNRSFQKGRRVSHDVAVDRPKARHIAEAVSRLHLRLLYEPEKIYPRDFLNPGRVKVELKDDNGQTISPTVSNRRALYHRVALLLPAMKEEVVLDEPDLDAVEAGKQLQELMENRSKFGLGGGPPMDTPEAIEPPPAPTKKSAKSAKSKKKPKRTGRLV</sequence>
<dbReference type="Gene3D" id="3.30.56.30">
    <property type="entry name" value="Signal recognition particle, SRP19-like subunit"/>
    <property type="match status" value="1"/>
</dbReference>
<proteinExistence type="predicted"/>
<evidence type="ECO:0000256" key="2">
    <source>
        <dbReference type="ARBA" id="ARBA00022490"/>
    </source>
</evidence>
<keyword evidence="4" id="KW-0687">Ribonucleoprotein</keyword>
<evidence type="ECO:0000256" key="5">
    <source>
        <dbReference type="SAM" id="MobiDB-lite"/>
    </source>
</evidence>
<dbReference type="AlphaFoldDB" id="A0A9W8EFH6"/>
<feature type="region of interest" description="Disordered" evidence="5">
    <location>
        <begin position="176"/>
        <end position="223"/>
    </location>
</feature>
<dbReference type="FunFam" id="3.30.56.30:FF:000003">
    <property type="entry name" value="Signal recognition particle SEC65 subunit"/>
    <property type="match status" value="1"/>
</dbReference>
<gene>
    <name evidence="7" type="primary">SEC65</name>
    <name evidence="7" type="ORF">H4R34_000882</name>
</gene>
<keyword evidence="8" id="KW-1185">Reference proteome</keyword>
<dbReference type="PANTHER" id="PTHR17453:SF0">
    <property type="entry name" value="SIGNAL RECOGNITION PARTICLE 19 KDA PROTEIN"/>
    <property type="match status" value="1"/>
</dbReference>
<keyword evidence="3" id="KW-0733">Signal recognition particle</keyword>
<evidence type="ECO:0000256" key="3">
    <source>
        <dbReference type="ARBA" id="ARBA00023135"/>
    </source>
</evidence>
<dbReference type="GO" id="GO:0005786">
    <property type="term" value="C:signal recognition particle, endoplasmic reticulum targeting"/>
    <property type="evidence" value="ECO:0007669"/>
    <property type="project" value="UniProtKB-KW"/>
</dbReference>
<feature type="compositionally biased region" description="Basic residues" evidence="5">
    <location>
        <begin position="205"/>
        <end position="223"/>
    </location>
</feature>
<evidence type="ECO:0000313" key="8">
    <source>
        <dbReference type="Proteomes" id="UP001151582"/>
    </source>
</evidence>
<dbReference type="InterPro" id="IPR036521">
    <property type="entry name" value="SRP19-like_sf"/>
</dbReference>
<dbReference type="InterPro" id="IPR002778">
    <property type="entry name" value="Signal_recog_particle_SRP19"/>
</dbReference>
<evidence type="ECO:0000256" key="1">
    <source>
        <dbReference type="ARBA" id="ARBA00004496"/>
    </source>
</evidence>
<dbReference type="GO" id="GO:0008312">
    <property type="term" value="F:7S RNA binding"/>
    <property type="evidence" value="ECO:0007669"/>
    <property type="project" value="InterPro"/>
</dbReference>
<dbReference type="OrthoDB" id="2190947at2759"/>
<dbReference type="SUPFAM" id="SSF69695">
    <property type="entry name" value="SRP19"/>
    <property type="match status" value="1"/>
</dbReference>
<evidence type="ECO:0000313" key="7">
    <source>
        <dbReference type="EMBL" id="KAJ1984077.1"/>
    </source>
</evidence>
<comment type="subcellular location">
    <subcellularLocation>
        <location evidence="1">Cytoplasm</location>
    </subcellularLocation>
</comment>
<dbReference type="InterPro" id="IPR000253">
    <property type="entry name" value="FHA_dom"/>
</dbReference>
<dbReference type="EMBL" id="JANBQB010000031">
    <property type="protein sequence ID" value="KAJ1984077.1"/>
    <property type="molecule type" value="Genomic_DNA"/>
</dbReference>
<dbReference type="PROSITE" id="PS50006">
    <property type="entry name" value="FHA_DOMAIN"/>
    <property type="match status" value="1"/>
</dbReference>
<dbReference type="GO" id="GO:0006617">
    <property type="term" value="P:SRP-dependent cotranslational protein targeting to membrane, signal sequence recognition"/>
    <property type="evidence" value="ECO:0007669"/>
    <property type="project" value="TreeGrafter"/>
</dbReference>
<evidence type="ECO:0000256" key="4">
    <source>
        <dbReference type="ARBA" id="ARBA00023274"/>
    </source>
</evidence>
<protein>
    <submittedName>
        <fullName evidence="7">Signal recognition particle subunit</fullName>
    </submittedName>
</protein>
<evidence type="ECO:0000259" key="6">
    <source>
        <dbReference type="PROSITE" id="PS50006"/>
    </source>
</evidence>
<reference evidence="7" key="1">
    <citation type="submission" date="2022-07" db="EMBL/GenBank/DDBJ databases">
        <title>Phylogenomic reconstructions and comparative analyses of Kickxellomycotina fungi.</title>
        <authorList>
            <person name="Reynolds N.K."/>
            <person name="Stajich J.E."/>
            <person name="Barry K."/>
            <person name="Grigoriev I.V."/>
            <person name="Crous P."/>
            <person name="Smith M.E."/>
        </authorList>
    </citation>
    <scope>NUCLEOTIDE SEQUENCE</scope>
    <source>
        <strain evidence="7">RSA 567</strain>
    </source>
</reference>
<dbReference type="Proteomes" id="UP001151582">
    <property type="component" value="Unassembled WGS sequence"/>
</dbReference>
<comment type="caution">
    <text evidence="7">The sequence shown here is derived from an EMBL/GenBank/DDBJ whole genome shotgun (WGS) entry which is preliminary data.</text>
</comment>